<evidence type="ECO:0000256" key="1">
    <source>
        <dbReference type="SAM" id="MobiDB-lite"/>
    </source>
</evidence>
<dbReference type="AlphaFoldDB" id="A0A4R1QXP0"/>
<accession>A0A4R1QXP0</accession>
<dbReference type="EMBL" id="SLUM01000012">
    <property type="protein sequence ID" value="TCL56784.1"/>
    <property type="molecule type" value="Genomic_DNA"/>
</dbReference>
<name>A0A4R1QXP0_9FIRM</name>
<gene>
    <name evidence="2" type="ORF">EDD77_11298</name>
</gene>
<evidence type="ECO:0000313" key="2">
    <source>
        <dbReference type="EMBL" id="TCL56784.1"/>
    </source>
</evidence>
<organism evidence="2 3">
    <name type="scientific">Allofournierella massiliensis</name>
    <dbReference type="NCBI Taxonomy" id="1650663"/>
    <lineage>
        <taxon>Bacteria</taxon>
        <taxon>Bacillati</taxon>
        <taxon>Bacillota</taxon>
        <taxon>Clostridia</taxon>
        <taxon>Eubacteriales</taxon>
        <taxon>Oscillospiraceae</taxon>
        <taxon>Allofournierella</taxon>
    </lineage>
</organism>
<feature type="region of interest" description="Disordered" evidence="1">
    <location>
        <begin position="1"/>
        <end position="38"/>
    </location>
</feature>
<reference evidence="2 3" key="1">
    <citation type="submission" date="2019-03" db="EMBL/GenBank/DDBJ databases">
        <title>Genomic Encyclopedia of Type Strains, Phase IV (KMG-IV): sequencing the most valuable type-strain genomes for metagenomic binning, comparative biology and taxonomic classification.</title>
        <authorList>
            <person name="Goeker M."/>
        </authorList>
    </citation>
    <scope>NUCLEOTIDE SEQUENCE [LARGE SCALE GENOMIC DNA]</scope>
    <source>
        <strain evidence="2 3">DSM 100451</strain>
    </source>
</reference>
<protein>
    <submittedName>
        <fullName evidence="2">Uncharacterized protein</fullName>
    </submittedName>
</protein>
<proteinExistence type="predicted"/>
<comment type="caution">
    <text evidence="2">The sequence shown here is derived from an EMBL/GenBank/DDBJ whole genome shotgun (WGS) entry which is preliminary data.</text>
</comment>
<evidence type="ECO:0000313" key="3">
    <source>
        <dbReference type="Proteomes" id="UP000295184"/>
    </source>
</evidence>
<dbReference type="OrthoDB" id="1859981at2"/>
<feature type="compositionally biased region" description="Basic and acidic residues" evidence="1">
    <location>
        <begin position="20"/>
        <end position="38"/>
    </location>
</feature>
<dbReference type="Proteomes" id="UP000295184">
    <property type="component" value="Unassembled WGS sequence"/>
</dbReference>
<dbReference type="RefSeq" id="WP_058964336.1">
    <property type="nucleotide sequence ID" value="NZ_CABKVM010000017.1"/>
</dbReference>
<sequence>MAKSPLERQIESQMKQAKQLADKKRREDEKRAREQKRMEQKAIVRDRASSIVNGQPLVEGFRIMDKTSEEILRCLLECDSLRNSHVNFSDDIFPSYVQMSIGVELEKLIQYGMIGGLLSFGNGGMLDLLPPAFSYFEDKQAALDRQDKREKERQQSIINYGNLVFGNVSGSTLTVDNSIHQIEQAIDEKGGEDKEELHELLDEVKELIENIQLSRAIPKQKKLFEKISNHMEKHGWFYGAVVQLLGTAALGLIGG</sequence>
<feature type="compositionally biased region" description="Basic and acidic residues" evidence="1">
    <location>
        <begin position="1"/>
        <end position="10"/>
    </location>
</feature>